<dbReference type="Pfam" id="PF00857">
    <property type="entry name" value="Isochorismatase"/>
    <property type="match status" value="1"/>
</dbReference>
<dbReference type="PANTHER" id="PTHR43540">
    <property type="entry name" value="PEROXYUREIDOACRYLATE/UREIDOACRYLATE AMIDOHYDROLASE-RELATED"/>
    <property type="match status" value="1"/>
</dbReference>
<dbReference type="CDD" id="cd01014">
    <property type="entry name" value="nicotinamidase_related"/>
    <property type="match status" value="1"/>
</dbReference>
<dbReference type="RefSeq" id="WP_344755761.1">
    <property type="nucleotide sequence ID" value="NZ_BAABBW010000005.1"/>
</dbReference>
<name>A0ABP8A605_9MICO</name>
<dbReference type="InterPro" id="IPR050272">
    <property type="entry name" value="Isochorismatase-like_hydrls"/>
</dbReference>
<proteinExistence type="predicted"/>
<dbReference type="EMBL" id="BAABBW010000005">
    <property type="protein sequence ID" value="GAA4178676.1"/>
    <property type="molecule type" value="Genomic_DNA"/>
</dbReference>
<feature type="domain" description="Isochorismatase-like" evidence="2">
    <location>
        <begin position="4"/>
        <end position="176"/>
    </location>
</feature>
<evidence type="ECO:0000313" key="3">
    <source>
        <dbReference type="EMBL" id="GAA4178676.1"/>
    </source>
</evidence>
<evidence type="ECO:0000259" key="2">
    <source>
        <dbReference type="Pfam" id="PF00857"/>
    </source>
</evidence>
<accession>A0ABP8A605</accession>
<dbReference type="Gene3D" id="3.40.50.850">
    <property type="entry name" value="Isochorismatase-like"/>
    <property type="match status" value="1"/>
</dbReference>
<sequence length="183" mass="18991">MTRALLLVDIQLDYFPGGAFPLVEPEAAAQAARTVLDAFRASGERVVHVFHVAEEPDATFFVPGTPGVAFHPAVAPLDGEAVVEKHEPNSFIGTGLEAKLRDWGVTELVIAGMMTSMCIDSTTRAASELGFACTVVADACAAPDLVLGETTVPGRLAHAAFLAALDGTFATVVPSAQLNQSAA</sequence>
<keyword evidence="1 3" id="KW-0378">Hydrolase</keyword>
<gene>
    <name evidence="3" type="ORF">GCM10022287_29400</name>
</gene>
<keyword evidence="4" id="KW-1185">Reference proteome</keyword>
<protein>
    <submittedName>
        <fullName evidence="3">Cysteine hydrolase family protein</fullName>
    </submittedName>
</protein>
<comment type="caution">
    <text evidence="3">The sequence shown here is derived from an EMBL/GenBank/DDBJ whole genome shotgun (WGS) entry which is preliminary data.</text>
</comment>
<dbReference type="InterPro" id="IPR036380">
    <property type="entry name" value="Isochorismatase-like_sf"/>
</dbReference>
<dbReference type="InterPro" id="IPR000868">
    <property type="entry name" value="Isochorismatase-like_dom"/>
</dbReference>
<organism evidence="3 4">
    <name type="scientific">Gryllotalpicola koreensis</name>
    <dbReference type="NCBI Taxonomy" id="993086"/>
    <lineage>
        <taxon>Bacteria</taxon>
        <taxon>Bacillati</taxon>
        <taxon>Actinomycetota</taxon>
        <taxon>Actinomycetes</taxon>
        <taxon>Micrococcales</taxon>
        <taxon>Microbacteriaceae</taxon>
        <taxon>Gryllotalpicola</taxon>
    </lineage>
</organism>
<dbReference type="PANTHER" id="PTHR43540:SF1">
    <property type="entry name" value="ISOCHORISMATASE HYDROLASE"/>
    <property type="match status" value="1"/>
</dbReference>
<dbReference type="SUPFAM" id="SSF52499">
    <property type="entry name" value="Isochorismatase-like hydrolases"/>
    <property type="match status" value="1"/>
</dbReference>
<reference evidence="4" key="1">
    <citation type="journal article" date="2019" name="Int. J. Syst. Evol. Microbiol.">
        <title>The Global Catalogue of Microorganisms (GCM) 10K type strain sequencing project: providing services to taxonomists for standard genome sequencing and annotation.</title>
        <authorList>
            <consortium name="The Broad Institute Genomics Platform"/>
            <consortium name="The Broad Institute Genome Sequencing Center for Infectious Disease"/>
            <person name="Wu L."/>
            <person name="Ma J."/>
        </authorList>
    </citation>
    <scope>NUCLEOTIDE SEQUENCE [LARGE SCALE GENOMIC DNA]</scope>
    <source>
        <strain evidence="4">JCM 17591</strain>
    </source>
</reference>
<dbReference type="GO" id="GO:0016787">
    <property type="term" value="F:hydrolase activity"/>
    <property type="evidence" value="ECO:0007669"/>
    <property type="project" value="UniProtKB-KW"/>
</dbReference>
<evidence type="ECO:0000256" key="1">
    <source>
        <dbReference type="ARBA" id="ARBA00022801"/>
    </source>
</evidence>
<dbReference type="Proteomes" id="UP001501079">
    <property type="component" value="Unassembled WGS sequence"/>
</dbReference>
<evidence type="ECO:0000313" key="4">
    <source>
        <dbReference type="Proteomes" id="UP001501079"/>
    </source>
</evidence>